<dbReference type="SUPFAM" id="SSF57667">
    <property type="entry name" value="beta-beta-alpha zinc fingers"/>
    <property type="match status" value="2"/>
</dbReference>
<dbReference type="SMART" id="SM00355">
    <property type="entry name" value="ZnF_C2H2"/>
    <property type="match status" value="4"/>
</dbReference>
<reference evidence="14" key="2">
    <citation type="submission" date="2025-09" db="UniProtKB">
        <authorList>
            <consortium name="Ensembl"/>
        </authorList>
    </citation>
    <scope>IDENTIFICATION</scope>
</reference>
<name>A0A3Q3EXU6_KRYMA</name>
<keyword evidence="10" id="KW-0539">Nucleus</keyword>
<accession>A0A3Q3EXU6</accession>
<dbReference type="GO" id="GO:0000981">
    <property type="term" value="F:DNA-binding transcription factor activity, RNA polymerase II-specific"/>
    <property type="evidence" value="ECO:0007669"/>
    <property type="project" value="TreeGrafter"/>
</dbReference>
<dbReference type="InterPro" id="IPR013087">
    <property type="entry name" value="Znf_C2H2_type"/>
</dbReference>
<evidence type="ECO:0000256" key="5">
    <source>
        <dbReference type="ARBA" id="ARBA00022771"/>
    </source>
</evidence>
<dbReference type="GO" id="GO:0000978">
    <property type="term" value="F:RNA polymerase II cis-regulatory region sequence-specific DNA binding"/>
    <property type="evidence" value="ECO:0007669"/>
    <property type="project" value="TreeGrafter"/>
</dbReference>
<feature type="domain" description="C2H2-type" evidence="13">
    <location>
        <begin position="165"/>
        <end position="192"/>
    </location>
</feature>
<dbReference type="PANTHER" id="PTHR14003">
    <property type="entry name" value="TRANSCRIPTIONAL REPRESSOR PROTEIN YY"/>
    <property type="match status" value="1"/>
</dbReference>
<keyword evidence="8" id="KW-0238">DNA-binding</keyword>
<dbReference type="FunFam" id="3.30.160.60:FF:001506">
    <property type="entry name" value="Zinc finger protein"/>
    <property type="match status" value="1"/>
</dbReference>
<evidence type="ECO:0000256" key="6">
    <source>
        <dbReference type="ARBA" id="ARBA00022833"/>
    </source>
</evidence>
<evidence type="ECO:0000313" key="14">
    <source>
        <dbReference type="Ensembl" id="ENSKMAP00000006432.1"/>
    </source>
</evidence>
<dbReference type="Proteomes" id="UP000264800">
    <property type="component" value="Unplaced"/>
</dbReference>
<feature type="domain" description="C2H2-type" evidence="13">
    <location>
        <begin position="193"/>
        <end position="220"/>
    </location>
</feature>
<dbReference type="Ensembl" id="ENSKMAT00000006540.1">
    <property type="protein sequence ID" value="ENSKMAP00000006432.1"/>
    <property type="gene ID" value="ENSKMAG00000004881.1"/>
</dbReference>
<keyword evidence="9" id="KW-0804">Transcription</keyword>
<feature type="domain" description="C2H2-type" evidence="13">
    <location>
        <begin position="109"/>
        <end position="136"/>
    </location>
</feature>
<dbReference type="AlphaFoldDB" id="A0A3Q3EXU6"/>
<evidence type="ECO:0000256" key="2">
    <source>
        <dbReference type="ARBA" id="ARBA00006991"/>
    </source>
</evidence>
<dbReference type="InterPro" id="IPR036236">
    <property type="entry name" value="Znf_C2H2_sf"/>
</dbReference>
<sequence length="221" mass="25859">ELPQQSFCKQEVLIQQTDCRLDREEPEPPQTQEEQENLCSTQDVEQLVLKEESDSFVETSTSEGNERDWFPFQNPEGPVQEGFKAGQTHPTFRSDLVPEGRCGAGGKLFFCSFCGKEFKQRKKLTQHIRTHTDERPYSCKWCEKSFHQSAHLIAHVRIHTGERPYACSFCDKRFKDLHTQKRHIRSHTGERPYSCQSCGERFRRRENLVVHMRTHRAATET</sequence>
<evidence type="ECO:0000256" key="11">
    <source>
        <dbReference type="PROSITE-ProRule" id="PRU00042"/>
    </source>
</evidence>
<evidence type="ECO:0000256" key="3">
    <source>
        <dbReference type="ARBA" id="ARBA00022723"/>
    </source>
</evidence>
<keyword evidence="3" id="KW-0479">Metal-binding</keyword>
<comment type="subcellular location">
    <subcellularLocation>
        <location evidence="1">Nucleus</location>
    </subcellularLocation>
</comment>
<reference evidence="14" key="1">
    <citation type="submission" date="2025-08" db="UniProtKB">
        <authorList>
            <consortium name="Ensembl"/>
        </authorList>
    </citation>
    <scope>IDENTIFICATION</scope>
</reference>
<evidence type="ECO:0000259" key="13">
    <source>
        <dbReference type="PROSITE" id="PS50157"/>
    </source>
</evidence>
<dbReference type="FunFam" id="3.30.160.60:FF:000512">
    <property type="entry name" value="zinc finger protein 197 isoform X1"/>
    <property type="match status" value="1"/>
</dbReference>
<keyword evidence="4" id="KW-0677">Repeat</keyword>
<dbReference type="FunFam" id="3.30.160.60:FF:000145">
    <property type="entry name" value="Zinc finger protein 574"/>
    <property type="match status" value="2"/>
</dbReference>
<evidence type="ECO:0000256" key="7">
    <source>
        <dbReference type="ARBA" id="ARBA00023015"/>
    </source>
</evidence>
<dbReference type="GO" id="GO:0008270">
    <property type="term" value="F:zinc ion binding"/>
    <property type="evidence" value="ECO:0007669"/>
    <property type="project" value="UniProtKB-KW"/>
</dbReference>
<feature type="domain" description="C2H2-type" evidence="13">
    <location>
        <begin position="137"/>
        <end position="164"/>
    </location>
</feature>
<evidence type="ECO:0000256" key="10">
    <source>
        <dbReference type="ARBA" id="ARBA00023242"/>
    </source>
</evidence>
<organism evidence="14 15">
    <name type="scientific">Kryptolebias marmoratus</name>
    <name type="common">Mangrove killifish</name>
    <name type="synonym">Rivulus marmoratus</name>
    <dbReference type="NCBI Taxonomy" id="37003"/>
    <lineage>
        <taxon>Eukaryota</taxon>
        <taxon>Metazoa</taxon>
        <taxon>Chordata</taxon>
        <taxon>Craniata</taxon>
        <taxon>Vertebrata</taxon>
        <taxon>Euteleostomi</taxon>
        <taxon>Actinopterygii</taxon>
        <taxon>Neopterygii</taxon>
        <taxon>Teleostei</taxon>
        <taxon>Neoteleostei</taxon>
        <taxon>Acanthomorphata</taxon>
        <taxon>Ovalentaria</taxon>
        <taxon>Atherinomorphae</taxon>
        <taxon>Cyprinodontiformes</taxon>
        <taxon>Rivulidae</taxon>
        <taxon>Kryptolebias</taxon>
    </lineage>
</organism>
<evidence type="ECO:0000256" key="12">
    <source>
        <dbReference type="SAM" id="MobiDB-lite"/>
    </source>
</evidence>
<dbReference type="GO" id="GO:0005667">
    <property type="term" value="C:transcription regulator complex"/>
    <property type="evidence" value="ECO:0007669"/>
    <property type="project" value="TreeGrafter"/>
</dbReference>
<dbReference type="PANTHER" id="PTHR14003:SF23">
    <property type="entry name" value="ZINC FINGER PROTEIN 143"/>
    <property type="match status" value="1"/>
</dbReference>
<feature type="region of interest" description="Disordered" evidence="12">
    <location>
        <begin position="52"/>
        <end position="71"/>
    </location>
</feature>
<dbReference type="GO" id="GO:0000785">
    <property type="term" value="C:chromatin"/>
    <property type="evidence" value="ECO:0007669"/>
    <property type="project" value="TreeGrafter"/>
</dbReference>
<evidence type="ECO:0000256" key="1">
    <source>
        <dbReference type="ARBA" id="ARBA00004123"/>
    </source>
</evidence>
<keyword evidence="5 11" id="KW-0863">Zinc-finger</keyword>
<feature type="region of interest" description="Disordered" evidence="12">
    <location>
        <begin position="18"/>
        <end position="39"/>
    </location>
</feature>
<dbReference type="Pfam" id="PF00096">
    <property type="entry name" value="zf-C2H2"/>
    <property type="match status" value="4"/>
</dbReference>
<keyword evidence="7" id="KW-0805">Transcription regulation</keyword>
<keyword evidence="15" id="KW-1185">Reference proteome</keyword>
<evidence type="ECO:0000313" key="15">
    <source>
        <dbReference type="Proteomes" id="UP000264800"/>
    </source>
</evidence>
<evidence type="ECO:0000256" key="4">
    <source>
        <dbReference type="ARBA" id="ARBA00022737"/>
    </source>
</evidence>
<dbReference type="GO" id="GO:0031519">
    <property type="term" value="C:PcG protein complex"/>
    <property type="evidence" value="ECO:0007669"/>
    <property type="project" value="TreeGrafter"/>
</dbReference>
<dbReference type="Gene3D" id="3.30.160.60">
    <property type="entry name" value="Classic Zinc Finger"/>
    <property type="match status" value="4"/>
</dbReference>
<protein>
    <recommendedName>
        <fullName evidence="13">C2H2-type domain-containing protein</fullName>
    </recommendedName>
</protein>
<dbReference type="GeneTree" id="ENSGT01150000286953"/>
<comment type="similarity">
    <text evidence="2">Belongs to the krueppel C2H2-type zinc-finger protein family.</text>
</comment>
<evidence type="ECO:0000256" key="8">
    <source>
        <dbReference type="ARBA" id="ARBA00023125"/>
    </source>
</evidence>
<dbReference type="OMA" id="NERDWFP"/>
<dbReference type="PROSITE" id="PS00028">
    <property type="entry name" value="ZINC_FINGER_C2H2_1"/>
    <property type="match status" value="4"/>
</dbReference>
<evidence type="ECO:0000256" key="9">
    <source>
        <dbReference type="ARBA" id="ARBA00023163"/>
    </source>
</evidence>
<proteinExistence type="inferred from homology"/>
<keyword evidence="6" id="KW-0862">Zinc</keyword>
<dbReference type="PROSITE" id="PS50157">
    <property type="entry name" value="ZINC_FINGER_C2H2_2"/>
    <property type="match status" value="4"/>
</dbReference>